<dbReference type="InterPro" id="IPR050580">
    <property type="entry name" value="2H_phosphoesterase_YjcG-like"/>
</dbReference>
<reference evidence="1 2" key="1">
    <citation type="journal article" date="2010" name="PLoS ONE">
        <title>Genome erosion in a nitrogen-fixing vertically transmitted endosymbiotic multicellular cyanobacterium.</title>
        <authorList>
            <person name="Ran L."/>
            <person name="Larsson J."/>
            <person name="Vigil-Stenman T."/>
            <person name="Nylander J.A."/>
            <person name="Ininbergs K."/>
            <person name="Zheng W.W."/>
            <person name="Lapidus A."/>
            <person name="Lowry S."/>
            <person name="Haselkorn R."/>
            <person name="Bergman B."/>
        </authorList>
    </citation>
    <scope>NUCLEOTIDE SEQUENCE [LARGE SCALE GENOMIC DNA]</scope>
    <source>
        <strain evidence="1 2">0708</strain>
    </source>
</reference>
<sequence length="185" mass="21419">MSRFFIALLPPKEIQDYANEVKQYFIDKYASRGAQNSPPHITLQSPFKMVDQNLTLLESSLKNFAENRQSVPIILINFAAFVPRVIYIDVVKTQALLSLQADLMTDVENNLGFVDKVDQSRPFTPHLTVAFRDLAKQNFHAAWPEFKERQLYFEFTATYLTLLVHDGKRWNIKSEFSFSSSIQNH</sequence>
<dbReference type="HOGENOM" id="CLU_100506_0_0_3"/>
<protein>
    <submittedName>
        <fullName evidence="1">Phosphoesterase HXTX</fullName>
    </submittedName>
</protein>
<accession>D7E3Q9</accession>
<dbReference type="STRING" id="551115.Aazo_3666"/>
<dbReference type="Gene3D" id="3.90.1140.10">
    <property type="entry name" value="Cyclic phosphodiesterase"/>
    <property type="match status" value="1"/>
</dbReference>
<dbReference type="Proteomes" id="UP000001511">
    <property type="component" value="Chromosome"/>
</dbReference>
<evidence type="ECO:0000313" key="1">
    <source>
        <dbReference type="EMBL" id="ADI65228.1"/>
    </source>
</evidence>
<keyword evidence="2" id="KW-1185">Reference proteome</keyword>
<name>D7E3Q9_NOSA0</name>
<dbReference type="EMBL" id="CP002059">
    <property type="protein sequence ID" value="ADI65228.1"/>
    <property type="molecule type" value="Genomic_DNA"/>
</dbReference>
<dbReference type="AlphaFoldDB" id="D7E3Q9"/>
<dbReference type="Pfam" id="PF13563">
    <property type="entry name" value="2_5_RNA_ligase2"/>
    <property type="match status" value="1"/>
</dbReference>
<dbReference type="RefSeq" id="WP_013192242.1">
    <property type="nucleotide sequence ID" value="NC_014248.1"/>
</dbReference>
<proteinExistence type="predicted"/>
<dbReference type="PANTHER" id="PTHR40037">
    <property type="entry name" value="PHOSPHOESTERASE YJCG-RELATED"/>
    <property type="match status" value="1"/>
</dbReference>
<evidence type="ECO:0000313" key="2">
    <source>
        <dbReference type="Proteomes" id="UP000001511"/>
    </source>
</evidence>
<dbReference type="OrthoDB" id="1524661at2"/>
<dbReference type="eggNOG" id="COG1514">
    <property type="taxonomic scope" value="Bacteria"/>
</dbReference>
<dbReference type="InterPro" id="IPR009097">
    <property type="entry name" value="Cyclic_Pdiesterase"/>
</dbReference>
<gene>
    <name evidence="1" type="ordered locus">Aazo_3666</name>
</gene>
<dbReference type="PANTHER" id="PTHR40037:SF1">
    <property type="entry name" value="PHOSPHOESTERASE SAOUHSC_00951-RELATED"/>
    <property type="match status" value="1"/>
</dbReference>
<dbReference type="SUPFAM" id="SSF55144">
    <property type="entry name" value="LigT-like"/>
    <property type="match status" value="1"/>
</dbReference>
<dbReference type="KEGG" id="naz:Aazo_3666"/>
<organism evidence="1 2">
    <name type="scientific">Nostoc azollae (strain 0708)</name>
    <name type="common">Anabaena azollae (strain 0708)</name>
    <dbReference type="NCBI Taxonomy" id="551115"/>
    <lineage>
        <taxon>Bacteria</taxon>
        <taxon>Bacillati</taxon>
        <taxon>Cyanobacteriota</taxon>
        <taxon>Cyanophyceae</taxon>
        <taxon>Nostocales</taxon>
        <taxon>Nostocaceae</taxon>
        <taxon>Trichormus</taxon>
    </lineage>
</organism>